<evidence type="ECO:0000256" key="1">
    <source>
        <dbReference type="SAM" id="SignalP"/>
    </source>
</evidence>
<accession>A0A1I3A437</accession>
<dbReference type="Proteomes" id="UP000183635">
    <property type="component" value="Unassembled WGS sequence"/>
</dbReference>
<dbReference type="OrthoDB" id="7197435at2"/>
<reference evidence="2 3" key="1">
    <citation type="submission" date="2016-10" db="EMBL/GenBank/DDBJ databases">
        <authorList>
            <person name="de Groot N.N."/>
        </authorList>
    </citation>
    <scope>NUCLEOTIDE SEQUENCE [LARGE SCALE GENOMIC DNA]</scope>
    <source>
        <strain evidence="2 3">DSM 8537</strain>
    </source>
</reference>
<evidence type="ECO:0000313" key="2">
    <source>
        <dbReference type="EMBL" id="SFH44867.1"/>
    </source>
</evidence>
<keyword evidence="3" id="KW-1185">Reference proteome</keyword>
<protein>
    <submittedName>
        <fullName evidence="2">DNA-binding beta-propeller fold protein YncE</fullName>
    </submittedName>
</protein>
<dbReference type="InterPro" id="IPR015943">
    <property type="entry name" value="WD40/YVTN_repeat-like_dom_sf"/>
</dbReference>
<dbReference type="Gene3D" id="2.130.10.10">
    <property type="entry name" value="YVTN repeat-like/Quinoprotein amine dehydrogenase"/>
    <property type="match status" value="1"/>
</dbReference>
<dbReference type="PANTHER" id="PTHR47197">
    <property type="entry name" value="PROTEIN NIRF"/>
    <property type="match status" value="1"/>
</dbReference>
<feature type="signal peptide" evidence="1">
    <location>
        <begin position="1"/>
        <end position="29"/>
    </location>
</feature>
<keyword evidence="1" id="KW-0732">Signal</keyword>
<keyword evidence="2" id="KW-0238">DNA-binding</keyword>
<sequence length="468" mass="48567">MTIQSRHSLRALLGASALTLATLAGPALADTLFTKPLVEFAGDVSAGGVDRAPVVKGGKAVIEGEELLPGQTVTLLRGNQALNAEPITIGEDGKFSFPLDIDAEAETGLQPIVVVTENPASAQVVELKISPEVPVAGAEKYTIASEPVVRGLYQVRLNAAGDALFVTSAVGRPPVKESKLVKIDPQTLKIVAEATPGAAPARPDGSDGGLFAVYGVDVDDANGNVWVTNTRQDTAAVYKQSDLSLVKQFEPGAVPHARDVVVDEANGRAYVAATGAPEIKVFDSKTLEPLDPIVIKSGIRGEEFSTMALDIDEAGGKLVTVSIATPEAALVDLKSGEVKVIPLPGVKAASGVAYDPQDGLIFVASQATDNLLIVKAETGEVLHDVPVGAGPLNVAFEPKGRLAYVANRGAGTITVVNPQGEIVANLDAGSLPNQLRADQNGNVWAVNKSKGENDEAGDRIWRITPVAE</sequence>
<feature type="chain" id="PRO_5010318617" evidence="1">
    <location>
        <begin position="30"/>
        <end position="468"/>
    </location>
</feature>
<dbReference type="STRING" id="34004.SAMN04488021_11277"/>
<dbReference type="SUPFAM" id="SSF51004">
    <property type="entry name" value="C-terminal (heme d1) domain of cytochrome cd1-nitrite reductase"/>
    <property type="match status" value="1"/>
</dbReference>
<organism evidence="2 3">
    <name type="scientific">Paracoccus aminovorans</name>
    <dbReference type="NCBI Taxonomy" id="34004"/>
    <lineage>
        <taxon>Bacteria</taxon>
        <taxon>Pseudomonadati</taxon>
        <taxon>Pseudomonadota</taxon>
        <taxon>Alphaproteobacteria</taxon>
        <taxon>Rhodobacterales</taxon>
        <taxon>Paracoccaceae</taxon>
        <taxon>Paracoccus</taxon>
    </lineage>
</organism>
<dbReference type="PANTHER" id="PTHR47197:SF3">
    <property type="entry name" value="DIHYDRO-HEME D1 DEHYDROGENASE"/>
    <property type="match status" value="1"/>
</dbReference>
<name>A0A1I3A437_9RHOB</name>
<dbReference type="EMBL" id="FOPU01000012">
    <property type="protein sequence ID" value="SFH44867.1"/>
    <property type="molecule type" value="Genomic_DNA"/>
</dbReference>
<gene>
    <name evidence="2" type="ORF">SAMN04488021_11277</name>
</gene>
<evidence type="ECO:0000313" key="3">
    <source>
        <dbReference type="Proteomes" id="UP000183635"/>
    </source>
</evidence>
<dbReference type="RefSeq" id="WP_074967371.1">
    <property type="nucleotide sequence ID" value="NZ_CBCRYP010000010.1"/>
</dbReference>
<proteinExistence type="predicted"/>
<dbReference type="GO" id="GO:0003677">
    <property type="term" value="F:DNA binding"/>
    <property type="evidence" value="ECO:0007669"/>
    <property type="project" value="UniProtKB-KW"/>
</dbReference>
<dbReference type="InterPro" id="IPR051200">
    <property type="entry name" value="Host-pathogen_enzymatic-act"/>
</dbReference>
<dbReference type="InterPro" id="IPR011048">
    <property type="entry name" value="Haem_d1_sf"/>
</dbReference>
<dbReference type="AlphaFoldDB" id="A0A1I3A437"/>